<feature type="region of interest" description="Disordered" evidence="1">
    <location>
        <begin position="1"/>
        <end position="57"/>
    </location>
</feature>
<gene>
    <name evidence="4" type="ORF">FH969_11250</name>
</gene>
<dbReference type="InterPro" id="IPR025241">
    <property type="entry name" value="DUF4190"/>
</dbReference>
<keyword evidence="2" id="KW-1133">Transmembrane helix</keyword>
<keyword evidence="5" id="KW-1185">Reference proteome</keyword>
<dbReference type="AlphaFoldDB" id="A0A5C5BAD9"/>
<feature type="compositionally biased region" description="Low complexity" evidence="1">
    <location>
        <begin position="11"/>
        <end position="28"/>
    </location>
</feature>
<evidence type="ECO:0000259" key="3">
    <source>
        <dbReference type="Pfam" id="PF13828"/>
    </source>
</evidence>
<evidence type="ECO:0000313" key="5">
    <source>
        <dbReference type="Proteomes" id="UP000313849"/>
    </source>
</evidence>
<feature type="compositionally biased region" description="Polar residues" evidence="1">
    <location>
        <begin position="40"/>
        <end position="52"/>
    </location>
</feature>
<dbReference type="OrthoDB" id="4374883at2"/>
<protein>
    <submittedName>
        <fullName evidence="4">DUF4190 domain-containing protein</fullName>
    </submittedName>
</protein>
<reference evidence="4 5" key="1">
    <citation type="submission" date="2019-06" db="EMBL/GenBank/DDBJ databases">
        <title>Draft genome sequence of Miniimonas arenae KCTC 19750T isolated from sea sand.</title>
        <authorList>
            <person name="Park S.-J."/>
        </authorList>
    </citation>
    <scope>NUCLEOTIDE SEQUENCE [LARGE SCALE GENOMIC DNA]</scope>
    <source>
        <strain evidence="4 5">KCTC 19750</strain>
    </source>
</reference>
<comment type="caution">
    <text evidence="4">The sequence shown here is derived from an EMBL/GenBank/DDBJ whole genome shotgun (WGS) entry which is preliminary data.</text>
</comment>
<organism evidence="4 5">
    <name type="scientific">Miniimonas arenae</name>
    <dbReference type="NCBI Taxonomy" id="676201"/>
    <lineage>
        <taxon>Bacteria</taxon>
        <taxon>Bacillati</taxon>
        <taxon>Actinomycetota</taxon>
        <taxon>Actinomycetes</taxon>
        <taxon>Micrococcales</taxon>
        <taxon>Beutenbergiaceae</taxon>
        <taxon>Miniimonas</taxon>
    </lineage>
</organism>
<accession>A0A5C5BAD9</accession>
<feature type="transmembrane region" description="Helical" evidence="2">
    <location>
        <begin position="157"/>
        <end position="185"/>
    </location>
</feature>
<feature type="domain" description="DUF4190" evidence="3">
    <location>
        <begin position="112"/>
        <end position="173"/>
    </location>
</feature>
<evidence type="ECO:0000313" key="4">
    <source>
        <dbReference type="EMBL" id="TNU73449.1"/>
    </source>
</evidence>
<name>A0A5C5BAD9_9MICO</name>
<dbReference type="Pfam" id="PF13828">
    <property type="entry name" value="DUF4190"/>
    <property type="match status" value="1"/>
</dbReference>
<keyword evidence="2" id="KW-0812">Transmembrane</keyword>
<evidence type="ECO:0000256" key="1">
    <source>
        <dbReference type="SAM" id="MobiDB-lite"/>
    </source>
</evidence>
<dbReference type="EMBL" id="VENP01000045">
    <property type="protein sequence ID" value="TNU73449.1"/>
    <property type="molecule type" value="Genomic_DNA"/>
</dbReference>
<keyword evidence="2" id="KW-0472">Membrane</keyword>
<dbReference type="Proteomes" id="UP000313849">
    <property type="component" value="Unassembled WGS sequence"/>
</dbReference>
<proteinExistence type="predicted"/>
<sequence length="191" mass="19302">MPVSNLPGAPLGPSDPTTPLPTSSATNPYGTPPTAPLPTSWATGTADSSTGYVQDRPVADAAPGTGYGYASAAETAYAAPYSSTPYGSPTAPQPYVTQPYVTQQAVRPTNQLAIIGFICSLAGVATGISVFVGIVLGHIALSQIRRDPNQEGRGFAVAALAIGYGLLALGVLFVLFWVVVLASVAGASSYG</sequence>
<feature type="transmembrane region" description="Helical" evidence="2">
    <location>
        <begin position="112"/>
        <end position="136"/>
    </location>
</feature>
<evidence type="ECO:0000256" key="2">
    <source>
        <dbReference type="SAM" id="Phobius"/>
    </source>
</evidence>